<comment type="caution">
    <text evidence="4">The sequence shown here is derived from an EMBL/GenBank/DDBJ whole genome shotgun (WGS) entry which is preliminary data.</text>
</comment>
<evidence type="ECO:0000313" key="4">
    <source>
        <dbReference type="EMBL" id="RUS71440.1"/>
    </source>
</evidence>
<keyword evidence="2" id="KW-0812">Transmembrane</keyword>
<name>A0A433SQA7_ELYCH</name>
<keyword evidence="2" id="KW-1133">Transmembrane helix</keyword>
<protein>
    <recommendedName>
        <fullName evidence="3">SMB domain-containing protein</fullName>
    </recommendedName>
</protein>
<organism evidence="4 5">
    <name type="scientific">Elysia chlorotica</name>
    <name type="common">Eastern emerald elysia</name>
    <name type="synonym">Sea slug</name>
    <dbReference type="NCBI Taxonomy" id="188477"/>
    <lineage>
        <taxon>Eukaryota</taxon>
        <taxon>Metazoa</taxon>
        <taxon>Spiralia</taxon>
        <taxon>Lophotrochozoa</taxon>
        <taxon>Mollusca</taxon>
        <taxon>Gastropoda</taxon>
        <taxon>Heterobranchia</taxon>
        <taxon>Euthyneura</taxon>
        <taxon>Panpulmonata</taxon>
        <taxon>Sacoglossa</taxon>
        <taxon>Placobranchoidea</taxon>
        <taxon>Plakobranchidae</taxon>
        <taxon>Elysia</taxon>
    </lineage>
</organism>
<keyword evidence="5" id="KW-1185">Reference proteome</keyword>
<dbReference type="EMBL" id="RQTK01001211">
    <property type="protein sequence ID" value="RUS71440.1"/>
    <property type="molecule type" value="Genomic_DNA"/>
</dbReference>
<dbReference type="AlphaFoldDB" id="A0A433SQA7"/>
<feature type="domain" description="SMB" evidence="3">
    <location>
        <begin position="18"/>
        <end position="63"/>
    </location>
</feature>
<accession>A0A433SQA7</accession>
<dbReference type="SUPFAM" id="SSF90188">
    <property type="entry name" value="Somatomedin B domain"/>
    <property type="match status" value="1"/>
</dbReference>
<dbReference type="InterPro" id="IPR001212">
    <property type="entry name" value="Somatomedin_B_dom"/>
</dbReference>
<evidence type="ECO:0000256" key="1">
    <source>
        <dbReference type="ARBA" id="ARBA00023157"/>
    </source>
</evidence>
<feature type="transmembrane region" description="Helical" evidence="2">
    <location>
        <begin position="527"/>
        <end position="544"/>
    </location>
</feature>
<reference evidence="4 5" key="1">
    <citation type="submission" date="2019-01" db="EMBL/GenBank/DDBJ databases">
        <title>A draft genome assembly of the solar-powered sea slug Elysia chlorotica.</title>
        <authorList>
            <person name="Cai H."/>
            <person name="Li Q."/>
            <person name="Fang X."/>
            <person name="Li J."/>
            <person name="Curtis N.E."/>
            <person name="Altenburger A."/>
            <person name="Shibata T."/>
            <person name="Feng M."/>
            <person name="Maeda T."/>
            <person name="Schwartz J.A."/>
            <person name="Shigenobu S."/>
            <person name="Lundholm N."/>
            <person name="Nishiyama T."/>
            <person name="Yang H."/>
            <person name="Hasebe M."/>
            <person name="Li S."/>
            <person name="Pierce S.K."/>
            <person name="Wang J."/>
        </authorList>
    </citation>
    <scope>NUCLEOTIDE SEQUENCE [LARGE SCALE GENOMIC DNA]</scope>
    <source>
        <strain evidence="4">EC2010</strain>
        <tissue evidence="4">Whole organism of an adult</tissue>
    </source>
</reference>
<evidence type="ECO:0000259" key="3">
    <source>
        <dbReference type="PROSITE" id="PS50958"/>
    </source>
</evidence>
<proteinExistence type="predicted"/>
<gene>
    <name evidence="4" type="ORF">EGW08_020801</name>
</gene>
<keyword evidence="2" id="KW-0472">Membrane</keyword>
<evidence type="ECO:0000313" key="5">
    <source>
        <dbReference type="Proteomes" id="UP000271974"/>
    </source>
</evidence>
<keyword evidence="1" id="KW-1015">Disulfide bond</keyword>
<dbReference type="OrthoDB" id="6209624at2759"/>
<dbReference type="Proteomes" id="UP000271974">
    <property type="component" value="Unassembled WGS sequence"/>
</dbReference>
<dbReference type="Pfam" id="PF01033">
    <property type="entry name" value="Somatomedin_B"/>
    <property type="match status" value="1"/>
</dbReference>
<dbReference type="PROSITE" id="PS50958">
    <property type="entry name" value="SMB_2"/>
    <property type="match status" value="1"/>
</dbReference>
<sequence>MDVCGAPTPEDYIRSNAARYTCLNRCGQVPPFGNPQLECACDAKCLIHDDCCTDIADVCPYIYTAGKRTYSHLGRLSTICHGGDFVAYSTCANLSAEHSPWNESARENEQEPSGPPFEPRRLVHYSRRFDSFRVADLFLQVVFNSWRTYEACRLPESQALFIPVSTRLDCGAAPPWLKSSDAPSVGELLKWCKVAKAKDASVRLDRACPVDTTFSCRCGSVHRELLHNACLGTNRSSSVIAMYTIDRFSNIIHTWMEHPLPDSSQQCAVVNISYAVEDDDTPSGPDSSIQMHITPVRLPFTSVKSGISAHLNIVFDVEFTHAAEKRMRCSSLDNFLSECQLTECSQSALLTRSAQSEHRYGGLSCVVPDRADVFMGEEDQPVPVCTCLRALSTFSSLGQWSAKGMNHTGGLCSFQVTKGNASTASTPEPDWPAEIVLAEADDTTTHRESRPPLKLRDKFLKLWLTSDNLCPPGEEKAPITLNLYSTQLLESRKRRGADADANEEPILSIVLSGHMKLQSSTSKGSRFIFIIALFVLIVLPYVSIF</sequence>
<dbReference type="InterPro" id="IPR036024">
    <property type="entry name" value="Somatomedin_B-like_dom_sf"/>
</dbReference>
<dbReference type="Gene3D" id="4.10.410.20">
    <property type="match status" value="1"/>
</dbReference>
<evidence type="ECO:0000256" key="2">
    <source>
        <dbReference type="SAM" id="Phobius"/>
    </source>
</evidence>